<evidence type="ECO:0000256" key="1">
    <source>
        <dbReference type="ARBA" id="ARBA00004123"/>
    </source>
</evidence>
<dbReference type="SMART" id="SM00526">
    <property type="entry name" value="H15"/>
    <property type="match status" value="1"/>
</dbReference>
<feature type="compositionally biased region" description="Basic residues" evidence="8">
    <location>
        <begin position="165"/>
        <end position="179"/>
    </location>
</feature>
<dbReference type="GO" id="GO:0030527">
    <property type="term" value="F:structural constituent of chromatin"/>
    <property type="evidence" value="ECO:0007669"/>
    <property type="project" value="InterPro"/>
</dbReference>
<feature type="domain" description="H15" evidence="9">
    <location>
        <begin position="42"/>
        <end position="118"/>
    </location>
</feature>
<sequence>MELSTAVELPSPPRMGVSTPKPLKKQSPKARPKQHGTKAAKTHPSYSQMVKEAITALKDRKGSSRVAILKYISGRYQLGNNGKRVHSQLRLAIKRGIASGKFTLAKGAGVNGSFRLGAKGGSKTKEKSRKQKKTLRKEKKAKVGSASPKKPQMKKARTTTNSPKQKLKAKKPRPKRHSSITRPVTLSELWHDSLLRRFIRRAQLDVLAICALEFYDTIADVRML</sequence>
<organism evidence="10 11">
    <name type="scientific">Acanthocheilonema viteae</name>
    <name type="common">Filarial nematode worm</name>
    <name type="synonym">Dipetalonema viteae</name>
    <dbReference type="NCBI Taxonomy" id="6277"/>
    <lineage>
        <taxon>Eukaryota</taxon>
        <taxon>Metazoa</taxon>
        <taxon>Ecdysozoa</taxon>
        <taxon>Nematoda</taxon>
        <taxon>Chromadorea</taxon>
        <taxon>Rhabditida</taxon>
        <taxon>Spirurina</taxon>
        <taxon>Spiruromorpha</taxon>
        <taxon>Filarioidea</taxon>
        <taxon>Onchocercidae</taxon>
        <taxon>Acanthocheilonema</taxon>
    </lineage>
</organism>
<keyword evidence="4" id="KW-0007">Acetylation</keyword>
<dbReference type="AlphaFoldDB" id="A0A498S9I2"/>
<protein>
    <recommendedName>
        <fullName evidence="9">H15 domain-containing protein</fullName>
    </recommendedName>
</protein>
<dbReference type="GO" id="GO:0045910">
    <property type="term" value="P:negative regulation of DNA recombination"/>
    <property type="evidence" value="ECO:0007669"/>
    <property type="project" value="TreeGrafter"/>
</dbReference>
<evidence type="ECO:0000256" key="4">
    <source>
        <dbReference type="ARBA" id="ARBA00022990"/>
    </source>
</evidence>
<name>A0A498S9I2_ACAVI</name>
<dbReference type="EMBL" id="UPTC01000438">
    <property type="protein sequence ID" value="VBB28616.1"/>
    <property type="molecule type" value="Genomic_DNA"/>
</dbReference>
<accession>A0A498S9I2</accession>
<comment type="subcellular location">
    <subcellularLocation>
        <location evidence="2">Chromosome</location>
    </subcellularLocation>
    <subcellularLocation>
        <location evidence="1 7">Nucleus</location>
    </subcellularLocation>
</comment>
<feature type="region of interest" description="Disordered" evidence="8">
    <location>
        <begin position="113"/>
        <end position="180"/>
    </location>
</feature>
<evidence type="ECO:0000256" key="6">
    <source>
        <dbReference type="ARBA" id="ARBA00023242"/>
    </source>
</evidence>
<evidence type="ECO:0000256" key="7">
    <source>
        <dbReference type="RuleBase" id="RU003894"/>
    </source>
</evidence>
<dbReference type="PANTHER" id="PTHR11467">
    <property type="entry name" value="HISTONE H1"/>
    <property type="match status" value="1"/>
</dbReference>
<dbReference type="InterPro" id="IPR005819">
    <property type="entry name" value="H1/H5"/>
</dbReference>
<proteinExistence type="inferred from homology"/>
<dbReference type="Pfam" id="PF00538">
    <property type="entry name" value="Linker_histone"/>
    <property type="match status" value="1"/>
</dbReference>
<dbReference type="PROSITE" id="PS51504">
    <property type="entry name" value="H15"/>
    <property type="match status" value="1"/>
</dbReference>
<dbReference type="GO" id="GO:0005634">
    <property type="term" value="C:nucleus"/>
    <property type="evidence" value="ECO:0007669"/>
    <property type="project" value="UniProtKB-SubCell"/>
</dbReference>
<keyword evidence="6 7" id="KW-0539">Nucleus</keyword>
<evidence type="ECO:0000313" key="11">
    <source>
        <dbReference type="Proteomes" id="UP000276991"/>
    </source>
</evidence>
<feature type="compositionally biased region" description="Basic residues" evidence="8">
    <location>
        <begin position="22"/>
        <end position="41"/>
    </location>
</feature>
<comment type="similarity">
    <text evidence="7">Belongs to the histone H1/H5 family.</text>
</comment>
<dbReference type="GO" id="GO:0031492">
    <property type="term" value="F:nucleosomal DNA binding"/>
    <property type="evidence" value="ECO:0007669"/>
    <property type="project" value="TreeGrafter"/>
</dbReference>
<dbReference type="SUPFAM" id="SSF46785">
    <property type="entry name" value="Winged helix' DNA-binding domain"/>
    <property type="match status" value="1"/>
</dbReference>
<evidence type="ECO:0000259" key="9">
    <source>
        <dbReference type="PROSITE" id="PS51504"/>
    </source>
</evidence>
<dbReference type="GO" id="GO:0006334">
    <property type="term" value="P:nucleosome assembly"/>
    <property type="evidence" value="ECO:0007669"/>
    <property type="project" value="InterPro"/>
</dbReference>
<dbReference type="CDD" id="cd00073">
    <property type="entry name" value="H15"/>
    <property type="match status" value="1"/>
</dbReference>
<dbReference type="Gene3D" id="1.10.10.10">
    <property type="entry name" value="Winged helix-like DNA-binding domain superfamily/Winged helix DNA-binding domain"/>
    <property type="match status" value="1"/>
</dbReference>
<dbReference type="FunFam" id="1.10.10.10:FF:000140">
    <property type="entry name" value="Histone H1.0"/>
    <property type="match status" value="1"/>
</dbReference>
<dbReference type="InterPro" id="IPR036390">
    <property type="entry name" value="WH_DNA-bd_sf"/>
</dbReference>
<evidence type="ECO:0000256" key="5">
    <source>
        <dbReference type="ARBA" id="ARBA00023125"/>
    </source>
</evidence>
<dbReference type="InterPro" id="IPR036388">
    <property type="entry name" value="WH-like_DNA-bd_sf"/>
</dbReference>
<dbReference type="PRINTS" id="PR00624">
    <property type="entry name" value="HISTONEH5"/>
</dbReference>
<dbReference type="Proteomes" id="UP000276991">
    <property type="component" value="Unassembled WGS sequence"/>
</dbReference>
<feature type="compositionally biased region" description="Basic residues" evidence="8">
    <location>
        <begin position="126"/>
        <end position="142"/>
    </location>
</feature>
<dbReference type="STRING" id="6277.A0A498S9I2"/>
<dbReference type="GO" id="GO:0003690">
    <property type="term" value="F:double-stranded DNA binding"/>
    <property type="evidence" value="ECO:0007669"/>
    <property type="project" value="TreeGrafter"/>
</dbReference>
<feature type="region of interest" description="Disordered" evidence="8">
    <location>
        <begin position="1"/>
        <end position="47"/>
    </location>
</feature>
<dbReference type="OrthoDB" id="1110759at2759"/>
<keyword evidence="5 7" id="KW-0238">DNA-binding</keyword>
<evidence type="ECO:0000313" key="10">
    <source>
        <dbReference type="EMBL" id="VBB28616.1"/>
    </source>
</evidence>
<dbReference type="InterPro" id="IPR005818">
    <property type="entry name" value="Histone_H1/H5_H15"/>
</dbReference>
<evidence type="ECO:0000256" key="3">
    <source>
        <dbReference type="ARBA" id="ARBA00022454"/>
    </source>
</evidence>
<keyword evidence="3 7" id="KW-0158">Chromosome</keyword>
<reference evidence="10 11" key="1">
    <citation type="submission" date="2018-08" db="EMBL/GenBank/DDBJ databases">
        <authorList>
            <person name="Laetsch R D."/>
            <person name="Stevens L."/>
            <person name="Kumar S."/>
            <person name="Blaxter L. M."/>
        </authorList>
    </citation>
    <scope>NUCLEOTIDE SEQUENCE [LARGE SCALE GENOMIC DNA]</scope>
</reference>
<evidence type="ECO:0000256" key="8">
    <source>
        <dbReference type="SAM" id="MobiDB-lite"/>
    </source>
</evidence>
<gene>
    <name evidence="10" type="ORF">NAV_LOCUS3446</name>
</gene>
<dbReference type="GO" id="GO:0030261">
    <property type="term" value="P:chromosome condensation"/>
    <property type="evidence" value="ECO:0007669"/>
    <property type="project" value="TreeGrafter"/>
</dbReference>
<dbReference type="PANTHER" id="PTHR11467:SF36">
    <property type="entry name" value="HISTONE 24-RELATED"/>
    <property type="match status" value="1"/>
</dbReference>
<keyword evidence="11" id="KW-1185">Reference proteome</keyword>
<dbReference type="GO" id="GO:0000786">
    <property type="term" value="C:nucleosome"/>
    <property type="evidence" value="ECO:0007669"/>
    <property type="project" value="InterPro"/>
</dbReference>
<evidence type="ECO:0000256" key="2">
    <source>
        <dbReference type="ARBA" id="ARBA00004286"/>
    </source>
</evidence>